<sequence>MNTPPSYAMEQFFGGYFHPDWDLDAADWPQIVDSFVVDEKPEHLRSLAHDIDEFRRDRAESQLHEAMLKMGGYYDPRPEMTYREWLGMVAERLRGQPGRASDIARA</sequence>
<reference evidence="1 2" key="1">
    <citation type="journal article" date="2021" name="Chemosphere">
        <title>Bioballs carrying a syntrophic Rhodococcus and Mycolicibacterium consortium for simultaneous sorption and biodegradation of fuel oil in contaminated freshwater.</title>
        <authorList>
            <person name="Naloka K."/>
            <person name="Polrit D."/>
            <person name="Muangchinda C."/>
            <person name="Thoetkiattikul H."/>
            <person name="Pinyakong O."/>
        </authorList>
    </citation>
    <scope>NUCLEOTIDE SEQUENCE [LARGE SCALE GENOMIC DNA]</scope>
    <source>
        <strain evidence="1 2">J101</strain>
    </source>
</reference>
<dbReference type="EMBL" id="JAOXLN010000021">
    <property type="protein sequence ID" value="MDZ5087541.1"/>
    <property type="molecule type" value="Genomic_DNA"/>
</dbReference>
<keyword evidence="2" id="KW-1185">Reference proteome</keyword>
<evidence type="ECO:0000313" key="1">
    <source>
        <dbReference type="EMBL" id="MDZ5087541.1"/>
    </source>
</evidence>
<name>A0ACC6MKM1_MYCPF</name>
<gene>
    <name evidence="1" type="ORF">OHX15_19295</name>
</gene>
<protein>
    <submittedName>
        <fullName evidence="1">Contact-dependent growth inhibition system immunity protein</fullName>
    </submittedName>
</protein>
<accession>A0ACC6MKM1</accession>
<dbReference type="Proteomes" id="UP001289645">
    <property type="component" value="Unassembled WGS sequence"/>
</dbReference>
<organism evidence="1 2">
    <name type="scientific">Mycolicibacterium parafortuitum</name>
    <name type="common">Mycobacterium parafortuitum</name>
    <dbReference type="NCBI Taxonomy" id="39692"/>
    <lineage>
        <taxon>Bacteria</taxon>
        <taxon>Bacillati</taxon>
        <taxon>Actinomycetota</taxon>
        <taxon>Actinomycetes</taxon>
        <taxon>Mycobacteriales</taxon>
        <taxon>Mycobacteriaceae</taxon>
        <taxon>Mycolicibacterium</taxon>
    </lineage>
</organism>
<comment type="caution">
    <text evidence="1">The sequence shown here is derived from an EMBL/GenBank/DDBJ whole genome shotgun (WGS) entry which is preliminary data.</text>
</comment>
<evidence type="ECO:0000313" key="2">
    <source>
        <dbReference type="Proteomes" id="UP001289645"/>
    </source>
</evidence>
<proteinExistence type="predicted"/>